<comment type="subcellular location">
    <subcellularLocation>
        <location evidence="1">Nucleus</location>
    </subcellularLocation>
</comment>
<evidence type="ECO:0000313" key="8">
    <source>
        <dbReference type="Proteomes" id="UP000807025"/>
    </source>
</evidence>
<name>A0A9P6D719_PLEER</name>
<dbReference type="PANTHER" id="PTHR13115:SF8">
    <property type="entry name" value="RNA POLYMERASE-ASSOCIATED PROTEIN RTF1 HOMOLOG"/>
    <property type="match status" value="1"/>
</dbReference>
<dbReference type="GO" id="GO:0016593">
    <property type="term" value="C:Cdc73/Paf1 complex"/>
    <property type="evidence" value="ECO:0007669"/>
    <property type="project" value="TreeGrafter"/>
</dbReference>
<evidence type="ECO:0000256" key="2">
    <source>
        <dbReference type="ARBA" id="ARBA00023015"/>
    </source>
</evidence>
<organism evidence="7 8">
    <name type="scientific">Pleurotus eryngii</name>
    <name type="common">Boletus of the steppes</name>
    <dbReference type="NCBI Taxonomy" id="5323"/>
    <lineage>
        <taxon>Eukaryota</taxon>
        <taxon>Fungi</taxon>
        <taxon>Dikarya</taxon>
        <taxon>Basidiomycota</taxon>
        <taxon>Agaricomycotina</taxon>
        <taxon>Agaricomycetes</taxon>
        <taxon>Agaricomycetidae</taxon>
        <taxon>Agaricales</taxon>
        <taxon>Pleurotineae</taxon>
        <taxon>Pleurotaceae</taxon>
        <taxon>Pleurotus</taxon>
    </lineage>
</organism>
<feature type="region of interest" description="Disordered" evidence="5">
    <location>
        <begin position="105"/>
        <end position="195"/>
    </location>
</feature>
<dbReference type="EMBL" id="MU154564">
    <property type="protein sequence ID" value="KAF9495261.1"/>
    <property type="molecule type" value="Genomic_DNA"/>
</dbReference>
<accession>A0A9P6D719</accession>
<feature type="region of interest" description="Disordered" evidence="5">
    <location>
        <begin position="439"/>
        <end position="489"/>
    </location>
</feature>
<sequence length="525" mass="59167">MSDFDDIGDELLELAGDGDKKRKKKSSHKSSKRRKGDPMDSQSDEDAQEAIDIVHDPYPLEGKYKDHADRDRLLSMSEFDRENTLAARLEEMEGHRFQLSVSAKLAQSKGDDNVAHAAKRQHTARGATKEKTRRLEELKARRKAKGERDRTKTGSPKRDRSSSPMDMETSDEEDEDGQISKLEQEDEKHSKLFNKAPPAQEEKICRADLEKCRLTRSMISRNCLRPWFGDLLKGAWVRYLIGNTNGIPIYRACEILGLVSEGVKTYKVDDIPVHVSFELKYGKAIKIWTMDRVSNAPFSDKEFDHLEKTWQEDKQKLPSKFDAEKKAASIYQMISQPITESDLNLMLENKRSLQPHKQSSAALTLERSQLNAQRTLALRRHDDTEVAELDAKILELNGRLGQRPPTTAVDELAKLNERNRKANTEAVRKAELWEAERKRRERKRVQANGALPQAQDPSARLNTVPRVFNAATPSSRPGTPAPGSPHLNAQAVVNGSSASPLLPSLTSNDTEFNIIAAVDVDLGDF</sequence>
<dbReference type="InterPro" id="IPR004343">
    <property type="entry name" value="Plus-3_dom"/>
</dbReference>
<comment type="caution">
    <text evidence="7">The sequence shown here is derived from an EMBL/GenBank/DDBJ whole genome shotgun (WGS) entry which is preliminary data.</text>
</comment>
<evidence type="ECO:0000259" key="6">
    <source>
        <dbReference type="PROSITE" id="PS51360"/>
    </source>
</evidence>
<dbReference type="Proteomes" id="UP000807025">
    <property type="component" value="Unassembled WGS sequence"/>
</dbReference>
<dbReference type="Gene3D" id="3.90.70.200">
    <property type="entry name" value="Plus-3 domain"/>
    <property type="match status" value="1"/>
</dbReference>
<feature type="compositionally biased region" description="Acidic residues" evidence="5">
    <location>
        <begin position="168"/>
        <end position="177"/>
    </location>
</feature>
<evidence type="ECO:0000256" key="5">
    <source>
        <dbReference type="SAM" id="MobiDB-lite"/>
    </source>
</evidence>
<feature type="compositionally biased region" description="Basic and acidic residues" evidence="5">
    <location>
        <begin position="127"/>
        <end position="139"/>
    </location>
</feature>
<evidence type="ECO:0000256" key="1">
    <source>
        <dbReference type="ARBA" id="ARBA00004123"/>
    </source>
</evidence>
<keyword evidence="8" id="KW-1185">Reference proteome</keyword>
<feature type="compositionally biased region" description="Basic and acidic residues" evidence="5">
    <location>
        <begin position="146"/>
        <end position="161"/>
    </location>
</feature>
<keyword evidence="4" id="KW-0539">Nucleus</keyword>
<feature type="region of interest" description="Disordered" evidence="5">
    <location>
        <begin position="1"/>
        <end position="66"/>
    </location>
</feature>
<dbReference type="PROSITE" id="PS51360">
    <property type="entry name" value="PLUS3"/>
    <property type="match status" value="1"/>
</dbReference>
<feature type="compositionally biased region" description="Basic residues" evidence="5">
    <location>
        <begin position="21"/>
        <end position="35"/>
    </location>
</feature>
<keyword evidence="3" id="KW-0804">Transcription</keyword>
<dbReference type="OrthoDB" id="166375at2759"/>
<evidence type="ECO:0000256" key="4">
    <source>
        <dbReference type="ARBA" id="ARBA00023242"/>
    </source>
</evidence>
<evidence type="ECO:0000313" key="7">
    <source>
        <dbReference type="EMBL" id="KAF9495261.1"/>
    </source>
</evidence>
<keyword evidence="2" id="KW-0805">Transcription regulation</keyword>
<dbReference type="GO" id="GO:0003677">
    <property type="term" value="F:DNA binding"/>
    <property type="evidence" value="ECO:0007669"/>
    <property type="project" value="InterPro"/>
</dbReference>
<gene>
    <name evidence="7" type="ORF">BDN71DRAFT_1489100</name>
</gene>
<feature type="domain" description="Plus3" evidence="6">
    <location>
        <begin position="203"/>
        <end position="335"/>
    </location>
</feature>
<dbReference type="SMART" id="SM00719">
    <property type="entry name" value="Plus3"/>
    <property type="match status" value="1"/>
</dbReference>
<feature type="compositionally biased region" description="Acidic residues" evidence="5">
    <location>
        <begin position="1"/>
        <end position="12"/>
    </location>
</feature>
<dbReference type="AlphaFoldDB" id="A0A9P6D719"/>
<dbReference type="PANTHER" id="PTHR13115">
    <property type="entry name" value="RNA POLYMERASE-ASSOCIATED PROTEIN RTF1 HOMOLOG"/>
    <property type="match status" value="1"/>
</dbReference>
<dbReference type="InterPro" id="IPR036128">
    <property type="entry name" value="Plus3-like_sf"/>
</dbReference>
<dbReference type="GO" id="GO:1990269">
    <property type="term" value="F:RNA polymerase II C-terminal domain phosphoserine binding"/>
    <property type="evidence" value="ECO:0007669"/>
    <property type="project" value="TreeGrafter"/>
</dbReference>
<proteinExistence type="predicted"/>
<reference evidence="7" key="1">
    <citation type="submission" date="2020-11" db="EMBL/GenBank/DDBJ databases">
        <authorList>
            <consortium name="DOE Joint Genome Institute"/>
            <person name="Ahrendt S."/>
            <person name="Riley R."/>
            <person name="Andreopoulos W."/>
            <person name="Labutti K."/>
            <person name="Pangilinan J."/>
            <person name="Ruiz-Duenas F.J."/>
            <person name="Barrasa J.M."/>
            <person name="Sanchez-Garcia M."/>
            <person name="Camarero S."/>
            <person name="Miyauchi S."/>
            <person name="Serrano A."/>
            <person name="Linde D."/>
            <person name="Babiker R."/>
            <person name="Drula E."/>
            <person name="Ayuso-Fernandez I."/>
            <person name="Pacheco R."/>
            <person name="Padilla G."/>
            <person name="Ferreira P."/>
            <person name="Barriuso J."/>
            <person name="Kellner H."/>
            <person name="Castanera R."/>
            <person name="Alfaro M."/>
            <person name="Ramirez L."/>
            <person name="Pisabarro A.G."/>
            <person name="Kuo A."/>
            <person name="Tritt A."/>
            <person name="Lipzen A."/>
            <person name="He G."/>
            <person name="Yan M."/>
            <person name="Ng V."/>
            <person name="Cullen D."/>
            <person name="Martin F."/>
            <person name="Rosso M.-N."/>
            <person name="Henrissat B."/>
            <person name="Hibbett D."/>
            <person name="Martinez A.T."/>
            <person name="Grigoriev I.V."/>
        </authorList>
    </citation>
    <scope>NUCLEOTIDE SEQUENCE</scope>
    <source>
        <strain evidence="7">ATCC 90797</strain>
    </source>
</reference>
<dbReference type="SUPFAM" id="SSF159042">
    <property type="entry name" value="Plus3-like"/>
    <property type="match status" value="1"/>
</dbReference>
<dbReference type="Pfam" id="PF03126">
    <property type="entry name" value="Plus-3"/>
    <property type="match status" value="1"/>
</dbReference>
<protein>
    <recommendedName>
        <fullName evidence="6">Plus3 domain-containing protein</fullName>
    </recommendedName>
</protein>
<evidence type="ECO:0000256" key="3">
    <source>
        <dbReference type="ARBA" id="ARBA00023163"/>
    </source>
</evidence>